<dbReference type="Proteomes" id="UP000199435">
    <property type="component" value="Unassembled WGS sequence"/>
</dbReference>
<feature type="compositionally biased region" description="Basic and acidic residues" evidence="1">
    <location>
        <begin position="494"/>
        <end position="503"/>
    </location>
</feature>
<dbReference type="STRING" id="411945.GA0061102_103522"/>
<evidence type="ECO:0000256" key="1">
    <source>
        <dbReference type="SAM" id="MobiDB-lite"/>
    </source>
</evidence>
<sequence length="510" mass="57389">MAFSLLKSFGFGRKTKSAKAYYTGMGFEGAQMRRRLSTWQPTRASMTQLVSADGEQLRARSRDLLRNNPYVASAAESFVANLVGAGIKPSLLLSDAATKDGLQKLWREWTDQADFTGQTDFYGLQALVARALFEAGECFIRFRSGSNNMPGVPLQLQLLESEMLAYNKNHMADDGNQIINGIELDGNDRRIAYWFYSVYPGDPYYRVHPLTYVRVPADEVLHIYRPLRPGQMRGVPWITPSIVQLFLVDQYNDAELERKRLAAMYAGFVTSAAPADMFDEDDDISPNGEPGPFPVLEPGTIQSLLPGEDIKFSEPAEAGNSYEPFQYRNLLAASSGMGVPYMSATGDNAKANYSSSRQSLVEFRNRLTQLQHSCMVFQMCRPIWARWLTDAVISGECDIPDFLQNRRKYFKVKWIPPRFDWIDPLKDAQAEKLLVDNGYKSRSDVIEELGFDPEETDRRIAADQKRVRDLGILLTDSPLGQSLSKTPSSDDSDPDHAESKQEQLEGQATR</sequence>
<dbReference type="GO" id="GO:0005198">
    <property type="term" value="F:structural molecule activity"/>
    <property type="evidence" value="ECO:0007669"/>
    <property type="project" value="InterPro"/>
</dbReference>
<protein>
    <submittedName>
        <fullName evidence="2">Phage portal protein, lambda family</fullName>
    </submittedName>
</protein>
<organism evidence="2 3">
    <name type="scientific">Rhizobium miluonense</name>
    <dbReference type="NCBI Taxonomy" id="411945"/>
    <lineage>
        <taxon>Bacteria</taxon>
        <taxon>Pseudomonadati</taxon>
        <taxon>Pseudomonadota</taxon>
        <taxon>Alphaproteobacteria</taxon>
        <taxon>Hyphomicrobiales</taxon>
        <taxon>Rhizobiaceae</taxon>
        <taxon>Rhizobium/Agrobacterium group</taxon>
        <taxon>Rhizobium</taxon>
    </lineage>
</organism>
<dbReference type="InterPro" id="IPR006429">
    <property type="entry name" value="Phage_lambda_portal"/>
</dbReference>
<dbReference type="Pfam" id="PF05136">
    <property type="entry name" value="Phage_portal_2"/>
    <property type="match status" value="1"/>
</dbReference>
<name>A0A1C3WPM1_9HYPH</name>
<keyword evidence="3" id="KW-1185">Reference proteome</keyword>
<dbReference type="GO" id="GO:0019068">
    <property type="term" value="P:virion assembly"/>
    <property type="evidence" value="ECO:0007669"/>
    <property type="project" value="InterPro"/>
</dbReference>
<feature type="region of interest" description="Disordered" evidence="1">
    <location>
        <begin position="477"/>
        <end position="510"/>
    </location>
</feature>
<evidence type="ECO:0000313" key="2">
    <source>
        <dbReference type="EMBL" id="SCB41806.1"/>
    </source>
</evidence>
<proteinExistence type="predicted"/>
<reference evidence="3" key="1">
    <citation type="submission" date="2016-08" db="EMBL/GenBank/DDBJ databases">
        <authorList>
            <person name="Varghese N."/>
            <person name="Submissions Spin"/>
        </authorList>
    </citation>
    <scope>NUCLEOTIDE SEQUENCE [LARGE SCALE GENOMIC DNA]</scope>
    <source>
        <strain evidence="3">HAMBI 2971</strain>
    </source>
</reference>
<dbReference type="EMBL" id="FMAH01000035">
    <property type="protein sequence ID" value="SCB41806.1"/>
    <property type="molecule type" value="Genomic_DNA"/>
</dbReference>
<gene>
    <name evidence="2" type="ORF">GA0061102_103522</name>
</gene>
<dbReference type="AlphaFoldDB" id="A0A1C3WPM1"/>
<evidence type="ECO:0000313" key="3">
    <source>
        <dbReference type="Proteomes" id="UP000199435"/>
    </source>
</evidence>
<dbReference type="RefSeq" id="WP_159432200.1">
    <property type="nucleotide sequence ID" value="NZ_FMAH01000035.1"/>
</dbReference>
<dbReference type="OrthoDB" id="9770450at2"/>
<accession>A0A1C3WPM1</accession>
<dbReference type="NCBIfam" id="TIGR01539">
    <property type="entry name" value="portal_lambda"/>
    <property type="match status" value="1"/>
</dbReference>